<dbReference type="AlphaFoldDB" id="A0A2X4U7A4"/>
<evidence type="ECO:0000313" key="5">
    <source>
        <dbReference type="Proteomes" id="UP000249005"/>
    </source>
</evidence>
<dbReference type="Pfam" id="PF01144">
    <property type="entry name" value="CoA_trans"/>
    <property type="match status" value="1"/>
</dbReference>
<reference evidence="4 5" key="1">
    <citation type="submission" date="2018-06" db="EMBL/GenBank/DDBJ databases">
        <authorList>
            <consortium name="Pathogen Informatics"/>
            <person name="Doyle S."/>
        </authorList>
    </citation>
    <scope>NUCLEOTIDE SEQUENCE [LARGE SCALE GENOMIC DNA]</scope>
    <source>
        <strain evidence="4 5">NCTC12151</strain>
    </source>
</reference>
<evidence type="ECO:0000256" key="2">
    <source>
        <dbReference type="ARBA" id="ARBA00022679"/>
    </source>
</evidence>
<keyword evidence="5" id="KW-1185">Reference proteome</keyword>
<dbReference type="PANTHER" id="PTHR13707">
    <property type="entry name" value="KETOACID-COENZYME A TRANSFERASE"/>
    <property type="match status" value="1"/>
</dbReference>
<accession>A0A2X4U7A4</accession>
<dbReference type="PANTHER" id="PTHR13707:SF60">
    <property type="entry name" value="ACETATE COA-TRANSFERASE SUBUNIT ALPHA"/>
    <property type="match status" value="1"/>
</dbReference>
<dbReference type="NCBIfam" id="NF007394">
    <property type="entry name" value="PRK09920.1"/>
    <property type="match status" value="1"/>
</dbReference>
<dbReference type="SUPFAM" id="SSF100950">
    <property type="entry name" value="NagB/RpiA/CoA transferase-like"/>
    <property type="match status" value="1"/>
</dbReference>
<keyword evidence="3" id="KW-0472">Membrane</keyword>
<dbReference type="GO" id="GO:0008775">
    <property type="term" value="F:acetate CoA-transferase activity"/>
    <property type="evidence" value="ECO:0007669"/>
    <property type="project" value="UniProtKB-EC"/>
</dbReference>
<keyword evidence="2 4" id="KW-0808">Transferase</keyword>
<feature type="transmembrane region" description="Helical" evidence="3">
    <location>
        <begin position="21"/>
        <end position="41"/>
    </location>
</feature>
<dbReference type="Proteomes" id="UP000249005">
    <property type="component" value="Chromosome 1"/>
</dbReference>
<name>A0A2X4U7A4_9GAMM</name>
<dbReference type="InterPro" id="IPR037171">
    <property type="entry name" value="NagB/RpiA_transferase-like"/>
</dbReference>
<dbReference type="PROSITE" id="PS01273">
    <property type="entry name" value="COA_TRANSF_1"/>
    <property type="match status" value="1"/>
</dbReference>
<dbReference type="InterPro" id="IPR004165">
    <property type="entry name" value="CoA_trans_fam_I"/>
</dbReference>
<dbReference type="OrthoDB" id="9777193at2"/>
<evidence type="ECO:0000256" key="3">
    <source>
        <dbReference type="SAM" id="Phobius"/>
    </source>
</evidence>
<dbReference type="EC" id="2.8.3.8" evidence="4"/>
<dbReference type="SMART" id="SM00882">
    <property type="entry name" value="CoA_trans"/>
    <property type="match status" value="1"/>
</dbReference>
<dbReference type="InterPro" id="IPR004163">
    <property type="entry name" value="CoA_transf_BS"/>
</dbReference>
<dbReference type="KEGG" id="lri:NCTC12151_00502"/>
<organism evidence="4 5">
    <name type="scientific">Leminorella richardii</name>
    <dbReference type="NCBI Taxonomy" id="158841"/>
    <lineage>
        <taxon>Bacteria</taxon>
        <taxon>Pseudomonadati</taxon>
        <taxon>Pseudomonadota</taxon>
        <taxon>Gammaproteobacteria</taxon>
        <taxon>Enterobacterales</taxon>
        <taxon>Budviciaceae</taxon>
        <taxon>Leminorella</taxon>
    </lineage>
</organism>
<dbReference type="EMBL" id="LS483470">
    <property type="protein sequence ID" value="SQI35686.1"/>
    <property type="molecule type" value="Genomic_DNA"/>
</dbReference>
<evidence type="ECO:0000256" key="1">
    <source>
        <dbReference type="ARBA" id="ARBA00005612"/>
    </source>
</evidence>
<dbReference type="InterPro" id="IPR012792">
    <property type="entry name" value="3-oxoacid_CoA-transf_A"/>
</dbReference>
<dbReference type="NCBIfam" id="TIGR02429">
    <property type="entry name" value="pcaI_scoA_fam"/>
    <property type="match status" value="1"/>
</dbReference>
<keyword evidence="3" id="KW-0812">Transmembrane</keyword>
<comment type="similarity">
    <text evidence="1">Belongs to the 3-oxoacid CoA-transferase subunit A family.</text>
</comment>
<keyword evidence="3" id="KW-1133">Transmembrane helix</keyword>
<proteinExistence type="inferred from homology"/>
<sequence length="218" mass="22764">MKDKQISLEAFRASLRDGMTIMFGGFMAVGTPAALVAEILASGVKDLTLIGNDTGFVDTGVGPLVASGQVKKVIASHIGTNPETGRRMIAGEMDVELVPQGTLVERIRCGGAGLGGFLTTTGVGTVVEEGKQKIIQNGVEYLLELPLRADLAILQAAKADRNGNLVYSLTARNFNPIIALAADRVIAQCDEIVNVGEIAPDAVMTPGALVDQLYLGEA</sequence>
<dbReference type="RefSeq" id="WP_111739150.1">
    <property type="nucleotide sequence ID" value="NZ_LR698987.1"/>
</dbReference>
<gene>
    <name evidence="4" type="primary">atoD_3</name>
    <name evidence="4" type="ORF">NCTC12151_00502</name>
</gene>
<protein>
    <submittedName>
        <fullName evidence="4">Acetate CoA-transferase subunit alpha</fullName>
        <ecNumber evidence="4">2.8.3.8</ecNumber>
    </submittedName>
</protein>
<dbReference type="Gene3D" id="3.40.1080.10">
    <property type="entry name" value="Glutaconate Coenzyme A-transferase"/>
    <property type="match status" value="1"/>
</dbReference>
<evidence type="ECO:0000313" key="4">
    <source>
        <dbReference type="EMBL" id="SQI35686.1"/>
    </source>
</evidence>